<reference evidence="2" key="1">
    <citation type="submission" date="2008-07" db="EMBL/GenBank/DDBJ databases">
        <title>Annotation of Ajellomyces capsulatus strain H88.</title>
        <authorList>
            <person name="Champion M."/>
            <person name="Cuomo C."/>
            <person name="Ma L.-J."/>
            <person name="Henn M.R."/>
            <person name="Sil A."/>
            <person name="Goldman B."/>
            <person name="Young S.K."/>
            <person name="Kodira C.D."/>
            <person name="Zeng Q."/>
            <person name="Koehrsen M."/>
            <person name="Alvarado L."/>
            <person name="Berlin A."/>
            <person name="Borenstein D."/>
            <person name="Chen Z."/>
            <person name="Engels R."/>
            <person name="Freedman E."/>
            <person name="Gellesch M."/>
            <person name="Goldberg J."/>
            <person name="Griggs A."/>
            <person name="Gujja S."/>
            <person name="Heiman D."/>
            <person name="Hepburn T."/>
            <person name="Howarth C."/>
            <person name="Jen D."/>
            <person name="Larson L."/>
            <person name="Lewis B."/>
            <person name="Mehta T."/>
            <person name="Park D."/>
            <person name="Pearson M."/>
            <person name="Roberts A."/>
            <person name="Saif S."/>
            <person name="Shea T."/>
            <person name="Shenoy N."/>
            <person name="Sisk P."/>
            <person name="Stolte C."/>
            <person name="Sykes S."/>
            <person name="Walk T."/>
            <person name="White J."/>
            <person name="Yandava C."/>
            <person name="Klein B."/>
            <person name="McEwen J.G."/>
            <person name="Puccia R."/>
            <person name="Goldman G.H."/>
            <person name="Felipe M.S."/>
            <person name="Nino-Vega G."/>
            <person name="San-Blas G."/>
            <person name="Taylor J."/>
            <person name="Mendoza L."/>
            <person name="Galagan J."/>
            <person name="Nusbaum C."/>
            <person name="Birren B."/>
        </authorList>
    </citation>
    <scope>NUCLEOTIDE SEQUENCE [LARGE SCALE GENOMIC DNA]</scope>
    <source>
        <strain evidence="2">H88</strain>
    </source>
</reference>
<dbReference type="Proteomes" id="UP000008142">
    <property type="component" value="Unassembled WGS sequence"/>
</dbReference>
<gene>
    <name evidence="1" type="ORF">HCEG_00084</name>
</gene>
<sequence length="292" mass="32131">MANSSSLEMKQYLMMIHSQSRYVSRPRDEGLQSSENISEICPVWHFMLQRLGYQTAISPERLRAGLGAWCLNLGAQARGQVNGSLPILLPTAIVPCSFHAFHPCFHPTNSLGSAMQSPGINPTISFSDPRALWGHWGDSDSALTSDDGNPPVITDQRQLVTVVKNSEPSADEIVHSGKDKLRLNDQAALLVLAAFRIQIPTTRCCDAGLCQGSLVPLSMWFHRRLLLGCVSLFICLAPVGLKLQWFSREHLALQMGVSSCIYEVPAGRLHAQEDILSPMHGIPDQKDAAYYP</sequence>
<organism evidence="2">
    <name type="scientific">Ajellomyces capsulatus (strain H88)</name>
    <name type="common">Darling's disease fungus</name>
    <name type="synonym">Histoplasma capsulatum</name>
    <dbReference type="NCBI Taxonomy" id="544711"/>
    <lineage>
        <taxon>Eukaryota</taxon>
        <taxon>Fungi</taxon>
        <taxon>Dikarya</taxon>
        <taxon>Ascomycota</taxon>
        <taxon>Pezizomycotina</taxon>
        <taxon>Eurotiomycetes</taxon>
        <taxon>Eurotiomycetidae</taxon>
        <taxon>Onygenales</taxon>
        <taxon>Ajellomycetaceae</taxon>
        <taxon>Histoplasma</taxon>
    </lineage>
</organism>
<accession>F0U740</accession>
<dbReference type="EMBL" id="DS990636">
    <property type="protein sequence ID" value="EGC40722.1"/>
    <property type="molecule type" value="Genomic_DNA"/>
</dbReference>
<dbReference type="AlphaFoldDB" id="F0U740"/>
<dbReference type="OrthoDB" id="10508821at2759"/>
<evidence type="ECO:0000313" key="1">
    <source>
        <dbReference type="EMBL" id="EGC40722.1"/>
    </source>
</evidence>
<name>F0U740_AJEC8</name>
<protein>
    <submittedName>
        <fullName evidence="1">Predicted protein</fullName>
    </submittedName>
</protein>
<evidence type="ECO:0000313" key="2">
    <source>
        <dbReference type="Proteomes" id="UP000008142"/>
    </source>
</evidence>
<proteinExistence type="predicted"/>
<dbReference type="HOGENOM" id="CLU_953058_0_0_1"/>